<dbReference type="Proteomes" id="UP001231518">
    <property type="component" value="Chromosome 9"/>
</dbReference>
<accession>A0AAD7YV31</accession>
<feature type="domain" description="FP protein C-terminal" evidence="2">
    <location>
        <begin position="225"/>
        <end position="276"/>
    </location>
</feature>
<feature type="coiled-coil region" evidence="1">
    <location>
        <begin position="74"/>
        <end position="108"/>
    </location>
</feature>
<evidence type="ECO:0000313" key="3">
    <source>
        <dbReference type="EMBL" id="KAJ8730196.1"/>
    </source>
</evidence>
<keyword evidence="4" id="KW-1185">Reference proteome</keyword>
<evidence type="ECO:0000259" key="2">
    <source>
        <dbReference type="Pfam" id="PF25298"/>
    </source>
</evidence>
<evidence type="ECO:0000256" key="1">
    <source>
        <dbReference type="SAM" id="Coils"/>
    </source>
</evidence>
<evidence type="ECO:0000313" key="4">
    <source>
        <dbReference type="Proteomes" id="UP001231518"/>
    </source>
</evidence>
<sequence>MDKSLSESNLTTPPNDYVALRGGRRRREDELEELKEDMINIIKSMLLVQENELKKITPTLMEIKRTNSNIESSVAYLTAQNEELKKKMEQMECQAKKDKEYITILEEKVEDLQRGSRKSNLEIKNVPKKLQETKEDLINMVLCLTKNINCEIAKRDIKDIYRIKGKRQGATNTPIIVEISSSLLKTDILKMCKAHNVKQKVKLCAKHLGFKNNEDTPIFVSEQLTAKGARLHFLARDLVKSKGYKYCWTAYGKIYVRKNDESPTYIIKSEAQIQALMQEI</sequence>
<dbReference type="Pfam" id="PF25298">
    <property type="entry name" value="Baculo_FP_2nd"/>
    <property type="match status" value="1"/>
</dbReference>
<protein>
    <recommendedName>
        <fullName evidence="2">FP protein C-terminal domain-containing protein</fullName>
    </recommendedName>
</protein>
<name>A0AAD7YV31_MYTSE</name>
<dbReference type="AlphaFoldDB" id="A0AAD7YV31"/>
<gene>
    <name evidence="3" type="ORF">PYW07_017234</name>
</gene>
<comment type="caution">
    <text evidence="3">The sequence shown here is derived from an EMBL/GenBank/DDBJ whole genome shotgun (WGS) entry which is preliminary data.</text>
</comment>
<keyword evidence="1" id="KW-0175">Coiled coil</keyword>
<proteinExistence type="predicted"/>
<dbReference type="EMBL" id="JARGEI010000006">
    <property type="protein sequence ID" value="KAJ8730196.1"/>
    <property type="molecule type" value="Genomic_DNA"/>
</dbReference>
<organism evidence="3 4">
    <name type="scientific">Mythimna separata</name>
    <name type="common">Oriental armyworm</name>
    <name type="synonym">Pseudaletia separata</name>
    <dbReference type="NCBI Taxonomy" id="271217"/>
    <lineage>
        <taxon>Eukaryota</taxon>
        <taxon>Metazoa</taxon>
        <taxon>Ecdysozoa</taxon>
        <taxon>Arthropoda</taxon>
        <taxon>Hexapoda</taxon>
        <taxon>Insecta</taxon>
        <taxon>Pterygota</taxon>
        <taxon>Neoptera</taxon>
        <taxon>Endopterygota</taxon>
        <taxon>Lepidoptera</taxon>
        <taxon>Glossata</taxon>
        <taxon>Ditrysia</taxon>
        <taxon>Noctuoidea</taxon>
        <taxon>Noctuidae</taxon>
        <taxon>Noctuinae</taxon>
        <taxon>Hadenini</taxon>
        <taxon>Mythimna</taxon>
    </lineage>
</organism>
<dbReference type="InterPro" id="IPR057251">
    <property type="entry name" value="FP_C"/>
</dbReference>
<reference evidence="3" key="1">
    <citation type="submission" date="2023-03" db="EMBL/GenBank/DDBJ databases">
        <title>Chromosome-level genomes of two armyworms, Mythimna separata and Mythimna loreyi, provide insights into the biosynthesis and reception of sex pheromones.</title>
        <authorList>
            <person name="Zhao H."/>
        </authorList>
    </citation>
    <scope>NUCLEOTIDE SEQUENCE</scope>
    <source>
        <strain evidence="3">BeijingLab</strain>
        <tissue evidence="3">Pupa</tissue>
    </source>
</reference>